<gene>
    <name evidence="2" type="ORF">V865_002260</name>
</gene>
<evidence type="ECO:0000313" key="3">
    <source>
        <dbReference type="Proteomes" id="UP001358614"/>
    </source>
</evidence>
<proteinExistence type="predicted"/>
<protein>
    <recommendedName>
        <fullName evidence="4">Alpha-1,3-mannosyltransferase CMT1</fullName>
    </recommendedName>
</protein>
<sequence>MLRSNSSPLFRPFKGVRSTSPPPLSHTHSHTHSHSQSRQSAFLNHNNRLPVITSLIVGLLFLISLFSHPDSSISHKFQIPGILPSKPSHPPIMQLIDPVLSSRLNSTYDQYLKHCPNGALPIHSNPSLTNSQKLRYNTLKKKGKYMLVTNTRQIQDHLPDLLNTIIILLDYLGYDQLYLSILEGPSSDCTPQIIQNVLIPLLTSLGVPSDQVVIKTDEPKIHWSDHNRIEKISELRNRALEPLWLNSNWKKGIRSVVFFNDVYLSAGDMLELIYQHDKIGASITTGMDWWKKKPEYYYDIWVGRTIDKGDLFYPIDNPWWTPSSNLFHNSPNSKNKYNKLQPFQVYSSWNALAILSPEPFLPPYNVRFRRGAKEKGECAASECTLVASDYWKVGFRKVMVVPSVQLAYERDVASDIVDDLTKQKGDLGWIDGVPPEQSDDKVDWINKPPEKVRCHPWPETNGLSANVWEETRWVDPWLD</sequence>
<dbReference type="AlphaFoldDB" id="A0AAX4KFL2"/>
<dbReference type="InterPro" id="IPR021047">
    <property type="entry name" value="Mannosyltransferase_CMT1"/>
</dbReference>
<evidence type="ECO:0008006" key="4">
    <source>
        <dbReference type="Google" id="ProtNLM"/>
    </source>
</evidence>
<accession>A0AAX4KFL2</accession>
<dbReference type="RefSeq" id="XP_066082160.1">
    <property type="nucleotide sequence ID" value="XM_066226063.1"/>
</dbReference>
<dbReference type="Pfam" id="PF11735">
    <property type="entry name" value="CAP59_mtransfer"/>
    <property type="match status" value="1"/>
</dbReference>
<dbReference type="PANTHER" id="PTHR34144:SF5">
    <property type="entry name" value="ALPHA-1,3-MANNOSYLTRANSFERASE CMT1"/>
    <property type="match status" value="1"/>
</dbReference>
<dbReference type="EMBL" id="CP144089">
    <property type="protein sequence ID" value="WWD04193.1"/>
    <property type="molecule type" value="Genomic_DNA"/>
</dbReference>
<name>A0AAX4KFL2_9TREE</name>
<keyword evidence="3" id="KW-1185">Reference proteome</keyword>
<dbReference type="GeneID" id="91101064"/>
<evidence type="ECO:0000256" key="1">
    <source>
        <dbReference type="SAM" id="MobiDB-lite"/>
    </source>
</evidence>
<dbReference type="PANTHER" id="PTHR34144">
    <property type="entry name" value="CHROMOSOME 8, WHOLE GENOME SHOTGUN SEQUENCE"/>
    <property type="match status" value="1"/>
</dbReference>
<dbReference type="KEGG" id="ker:91101064"/>
<evidence type="ECO:0000313" key="2">
    <source>
        <dbReference type="EMBL" id="WWD04193.1"/>
    </source>
</evidence>
<organism evidence="2 3">
    <name type="scientific">Kwoniella europaea PYCC6329</name>
    <dbReference type="NCBI Taxonomy" id="1423913"/>
    <lineage>
        <taxon>Eukaryota</taxon>
        <taxon>Fungi</taxon>
        <taxon>Dikarya</taxon>
        <taxon>Basidiomycota</taxon>
        <taxon>Agaricomycotina</taxon>
        <taxon>Tremellomycetes</taxon>
        <taxon>Tremellales</taxon>
        <taxon>Cryptococcaceae</taxon>
        <taxon>Kwoniella</taxon>
    </lineage>
</organism>
<feature type="region of interest" description="Disordered" evidence="1">
    <location>
        <begin position="1"/>
        <end position="40"/>
    </location>
</feature>
<dbReference type="Proteomes" id="UP001358614">
    <property type="component" value="Chromosome 1"/>
</dbReference>
<reference evidence="2 3" key="1">
    <citation type="submission" date="2024-01" db="EMBL/GenBank/DDBJ databases">
        <title>Comparative genomics of Cryptococcus and Kwoniella reveals pathogenesis evolution and contrasting modes of karyotype evolution via chromosome fusion or intercentromeric recombination.</title>
        <authorList>
            <person name="Coelho M.A."/>
            <person name="David-Palma M."/>
            <person name="Shea T."/>
            <person name="Bowers K."/>
            <person name="McGinley-Smith S."/>
            <person name="Mohammad A.W."/>
            <person name="Gnirke A."/>
            <person name="Yurkov A.M."/>
            <person name="Nowrousian M."/>
            <person name="Sun S."/>
            <person name="Cuomo C.A."/>
            <person name="Heitman J."/>
        </authorList>
    </citation>
    <scope>NUCLEOTIDE SEQUENCE [LARGE SCALE GENOMIC DNA]</scope>
    <source>
        <strain evidence="2 3">PYCC6329</strain>
    </source>
</reference>